<dbReference type="InterPro" id="IPR038881">
    <property type="entry name" value="Yae1-like"/>
</dbReference>
<gene>
    <name evidence="7" type="ORF">MATL_G00038180</name>
</gene>
<evidence type="ECO:0000313" key="8">
    <source>
        <dbReference type="Proteomes" id="UP001046870"/>
    </source>
</evidence>
<dbReference type="AlphaFoldDB" id="A0A9D3TIU5"/>
<organism evidence="7 8">
    <name type="scientific">Megalops atlanticus</name>
    <name type="common">Tarpon</name>
    <name type="synonym">Clupea gigantea</name>
    <dbReference type="NCBI Taxonomy" id="7932"/>
    <lineage>
        <taxon>Eukaryota</taxon>
        <taxon>Metazoa</taxon>
        <taxon>Chordata</taxon>
        <taxon>Craniata</taxon>
        <taxon>Vertebrata</taxon>
        <taxon>Euteleostomi</taxon>
        <taxon>Actinopterygii</taxon>
        <taxon>Neopterygii</taxon>
        <taxon>Teleostei</taxon>
        <taxon>Elopiformes</taxon>
        <taxon>Megalopidae</taxon>
        <taxon>Megalops</taxon>
    </lineage>
</organism>
<protein>
    <recommendedName>
        <fullName evidence="6">Essential protein Yae1 N-terminal domain-containing protein</fullName>
    </recommendedName>
</protein>
<feature type="region of interest" description="Disordered" evidence="5">
    <location>
        <begin position="212"/>
        <end position="236"/>
    </location>
</feature>
<keyword evidence="3" id="KW-0963">Cytoplasm</keyword>
<evidence type="ECO:0000256" key="5">
    <source>
        <dbReference type="SAM" id="MobiDB-lite"/>
    </source>
</evidence>
<evidence type="ECO:0000256" key="3">
    <source>
        <dbReference type="ARBA" id="ARBA00022490"/>
    </source>
</evidence>
<dbReference type="PANTHER" id="PTHR18829">
    <property type="entry name" value="PROTEIN YAE1 HOMOLOG"/>
    <property type="match status" value="1"/>
</dbReference>
<keyword evidence="8" id="KW-1185">Reference proteome</keyword>
<evidence type="ECO:0000256" key="1">
    <source>
        <dbReference type="ARBA" id="ARBA00004123"/>
    </source>
</evidence>
<reference evidence="7" key="1">
    <citation type="submission" date="2021-01" db="EMBL/GenBank/DDBJ databases">
        <authorList>
            <person name="Zahm M."/>
            <person name="Roques C."/>
            <person name="Cabau C."/>
            <person name="Klopp C."/>
            <person name="Donnadieu C."/>
            <person name="Jouanno E."/>
            <person name="Lampietro C."/>
            <person name="Louis A."/>
            <person name="Herpin A."/>
            <person name="Echchiki A."/>
            <person name="Berthelot C."/>
            <person name="Parey E."/>
            <person name="Roest-Crollius H."/>
            <person name="Braasch I."/>
            <person name="Postlethwait J."/>
            <person name="Bobe J."/>
            <person name="Montfort J."/>
            <person name="Bouchez O."/>
            <person name="Begum T."/>
            <person name="Mejri S."/>
            <person name="Adams A."/>
            <person name="Chen W.-J."/>
            <person name="Guiguen Y."/>
        </authorList>
    </citation>
    <scope>NUCLEOTIDE SEQUENCE</scope>
    <source>
        <strain evidence="7">YG-15Mar2019-1</strain>
        <tissue evidence="7">Brain</tissue>
    </source>
</reference>
<proteinExistence type="predicted"/>
<dbReference type="InterPro" id="IPR019191">
    <property type="entry name" value="Essential_protein_Yae1_N"/>
</dbReference>
<comment type="subcellular location">
    <subcellularLocation>
        <location evidence="2">Cytoplasm</location>
    </subcellularLocation>
    <subcellularLocation>
        <location evidence="1">Nucleus</location>
    </subcellularLocation>
</comment>
<dbReference type="EMBL" id="JAFDVH010000002">
    <property type="protein sequence ID" value="KAG7488780.1"/>
    <property type="molecule type" value="Genomic_DNA"/>
</dbReference>
<dbReference type="Proteomes" id="UP001046870">
    <property type="component" value="Chromosome 2"/>
</dbReference>
<comment type="caution">
    <text evidence="7">The sequence shown here is derived from an EMBL/GenBank/DDBJ whole genome shotgun (WGS) entry which is preliminary data.</text>
</comment>
<dbReference type="Pfam" id="PF09811">
    <property type="entry name" value="Yae1_N"/>
    <property type="match status" value="1"/>
</dbReference>
<dbReference type="OrthoDB" id="20086at2759"/>
<accession>A0A9D3TIU5</accession>
<evidence type="ECO:0000259" key="6">
    <source>
        <dbReference type="Pfam" id="PF09811"/>
    </source>
</evidence>
<name>A0A9D3TIU5_MEGAT</name>
<dbReference type="PANTHER" id="PTHR18829:SF0">
    <property type="entry name" value="PROTEIN YAE1 HOMOLOG"/>
    <property type="match status" value="1"/>
</dbReference>
<evidence type="ECO:0000256" key="2">
    <source>
        <dbReference type="ARBA" id="ARBA00004496"/>
    </source>
</evidence>
<feature type="domain" description="Essential protein Yae1 N-terminal" evidence="6">
    <location>
        <begin position="40"/>
        <end position="78"/>
    </location>
</feature>
<keyword evidence="4" id="KW-0539">Nucleus</keyword>
<dbReference type="GO" id="GO:0005737">
    <property type="term" value="C:cytoplasm"/>
    <property type="evidence" value="ECO:0007669"/>
    <property type="project" value="UniProtKB-SubCell"/>
</dbReference>
<evidence type="ECO:0000256" key="4">
    <source>
        <dbReference type="ARBA" id="ARBA00023242"/>
    </source>
</evidence>
<dbReference type="GO" id="GO:0005634">
    <property type="term" value="C:nucleus"/>
    <property type="evidence" value="ECO:0007669"/>
    <property type="project" value="UniProtKB-SubCell"/>
</dbReference>
<sequence length="254" mass="28022">MSWVKAVSVVGEDVFDEDEDDITLQNKEWNCNMEKRVKDGYRDGVDAGKEASLQHGFNAGYREGAAQMVAIGQLKGIVSALQCWCQLQQPDSTMLPPIGRLLQDVAKHEEALMERMKMRQLQPQASVGEITESIEDLGVEQGVEHTSGGGSCSRTDCCSKDCAQGEDQPGRPCQRSSRPSFNAEESLEQLLQRCVDLATQLVKLRTKLPGVHDQLTSTSSGENRSNTHSDVRPQGKPTAMTLPLLFLLWMPLAF</sequence>
<feature type="compositionally biased region" description="Polar residues" evidence="5">
    <location>
        <begin position="214"/>
        <end position="224"/>
    </location>
</feature>
<evidence type="ECO:0000313" key="7">
    <source>
        <dbReference type="EMBL" id="KAG7488780.1"/>
    </source>
</evidence>